<dbReference type="AlphaFoldDB" id="A0A377D5L1"/>
<dbReference type="InterPro" id="IPR011051">
    <property type="entry name" value="RmlC_Cupin_sf"/>
</dbReference>
<evidence type="ECO:0000256" key="1">
    <source>
        <dbReference type="ARBA" id="ARBA00001298"/>
    </source>
</evidence>
<dbReference type="GO" id="GO:0000271">
    <property type="term" value="P:polysaccharide biosynthetic process"/>
    <property type="evidence" value="ECO:0007669"/>
    <property type="project" value="TreeGrafter"/>
</dbReference>
<protein>
    <recommendedName>
        <fullName evidence="4">dTDP-4-dehydrorhamnose 3,5-epimerase</fullName>
        <ecNumber evidence="3">5.1.3.13</ecNumber>
    </recommendedName>
    <alternativeName>
        <fullName evidence="6">Thymidine diphospho-4-keto-rhamnose 3,5-epimerase</fullName>
    </alternativeName>
    <alternativeName>
        <fullName evidence="5">dTDP-4-keto-6-deoxyglucose 3,5-epimerase</fullName>
    </alternativeName>
    <alternativeName>
        <fullName evidence="7">dTDP-6-deoxy-D-xylo-4-hexulose 3,5-epimerase</fullName>
    </alternativeName>
</protein>
<evidence type="ECO:0000256" key="5">
    <source>
        <dbReference type="ARBA" id="ARBA00029758"/>
    </source>
</evidence>
<accession>A0A377D5L1</accession>
<evidence type="ECO:0000256" key="3">
    <source>
        <dbReference type="ARBA" id="ARBA00012098"/>
    </source>
</evidence>
<sequence length="58" mass="6714">MGFLVLSDTAEFLYKTTNYYHPESDRGIIWNDKEIGIIWPCKSKVLLSVKDARQPLLV</sequence>
<evidence type="ECO:0000256" key="2">
    <source>
        <dbReference type="ARBA" id="ARBA00001997"/>
    </source>
</evidence>
<dbReference type="EMBL" id="UGFC01000006">
    <property type="protein sequence ID" value="STM16382.1"/>
    <property type="molecule type" value="Genomic_DNA"/>
</dbReference>
<dbReference type="InterPro" id="IPR014710">
    <property type="entry name" value="RmlC-like_jellyroll"/>
</dbReference>
<proteinExistence type="predicted"/>
<comment type="catalytic activity">
    <reaction evidence="1">
        <text>dTDP-4-dehydro-6-deoxy-alpha-D-glucose = dTDP-4-dehydro-beta-L-rhamnose</text>
        <dbReference type="Rhea" id="RHEA:16969"/>
        <dbReference type="ChEBI" id="CHEBI:57649"/>
        <dbReference type="ChEBI" id="CHEBI:62830"/>
        <dbReference type="EC" id="5.1.3.13"/>
    </reaction>
</comment>
<evidence type="ECO:0000256" key="6">
    <source>
        <dbReference type="ARBA" id="ARBA00031424"/>
    </source>
</evidence>
<dbReference type="Pfam" id="PF00908">
    <property type="entry name" value="dTDP_sugar_isom"/>
    <property type="match status" value="1"/>
</dbReference>
<dbReference type="Proteomes" id="UP000254174">
    <property type="component" value="Unassembled WGS sequence"/>
</dbReference>
<dbReference type="PANTHER" id="PTHR21047:SF2">
    <property type="entry name" value="THYMIDINE DIPHOSPHO-4-KETO-RHAMNOSE 3,5-EPIMERASE"/>
    <property type="match status" value="1"/>
</dbReference>
<evidence type="ECO:0000313" key="10">
    <source>
        <dbReference type="Proteomes" id="UP000254174"/>
    </source>
</evidence>
<keyword evidence="9" id="KW-0413">Isomerase</keyword>
<evidence type="ECO:0000313" key="9">
    <source>
        <dbReference type="EMBL" id="STM16382.1"/>
    </source>
</evidence>
<evidence type="ECO:0000256" key="7">
    <source>
        <dbReference type="ARBA" id="ARBA00033311"/>
    </source>
</evidence>
<feature type="site" description="Participates in a stacking interaction with the thymidine ring of dTDP-4-oxo-6-deoxyglucose" evidence="8">
    <location>
        <position position="20"/>
    </location>
</feature>
<dbReference type="PANTHER" id="PTHR21047">
    <property type="entry name" value="DTDP-6-DEOXY-D-GLUCOSE-3,5 EPIMERASE"/>
    <property type="match status" value="1"/>
</dbReference>
<dbReference type="GO" id="GO:0019305">
    <property type="term" value="P:dTDP-rhamnose biosynthetic process"/>
    <property type="evidence" value="ECO:0007669"/>
    <property type="project" value="TreeGrafter"/>
</dbReference>
<gene>
    <name evidence="9" type="primary">rmlC</name>
    <name evidence="9" type="ORF">NCTC7922_02784</name>
</gene>
<dbReference type="SUPFAM" id="SSF51182">
    <property type="entry name" value="RmlC-like cupins"/>
    <property type="match status" value="1"/>
</dbReference>
<organism evidence="9 10">
    <name type="scientific">Escherichia coli</name>
    <dbReference type="NCBI Taxonomy" id="562"/>
    <lineage>
        <taxon>Bacteria</taxon>
        <taxon>Pseudomonadati</taxon>
        <taxon>Pseudomonadota</taxon>
        <taxon>Gammaproteobacteria</taxon>
        <taxon>Enterobacterales</taxon>
        <taxon>Enterobacteriaceae</taxon>
        <taxon>Escherichia</taxon>
    </lineage>
</organism>
<name>A0A377D5L1_ECOLX</name>
<dbReference type="EC" id="5.1.3.13" evidence="3"/>
<reference evidence="9 10" key="1">
    <citation type="submission" date="2018-06" db="EMBL/GenBank/DDBJ databases">
        <authorList>
            <consortium name="Pathogen Informatics"/>
            <person name="Doyle S."/>
        </authorList>
    </citation>
    <scope>NUCLEOTIDE SEQUENCE [LARGE SCALE GENOMIC DNA]</scope>
    <source>
        <strain evidence="9 10">NCTC7922</strain>
    </source>
</reference>
<dbReference type="InterPro" id="IPR000888">
    <property type="entry name" value="RmlC-like"/>
</dbReference>
<evidence type="ECO:0000256" key="8">
    <source>
        <dbReference type="PIRSR" id="PIRSR600888-3"/>
    </source>
</evidence>
<dbReference type="Gene3D" id="2.60.120.10">
    <property type="entry name" value="Jelly Rolls"/>
    <property type="match status" value="1"/>
</dbReference>
<dbReference type="GO" id="GO:0005829">
    <property type="term" value="C:cytosol"/>
    <property type="evidence" value="ECO:0007669"/>
    <property type="project" value="TreeGrafter"/>
</dbReference>
<evidence type="ECO:0000256" key="4">
    <source>
        <dbReference type="ARBA" id="ARBA00019595"/>
    </source>
</evidence>
<dbReference type="GO" id="GO:0008830">
    <property type="term" value="F:dTDP-4-dehydrorhamnose 3,5-epimerase activity"/>
    <property type="evidence" value="ECO:0007669"/>
    <property type="project" value="UniProtKB-EC"/>
</dbReference>
<comment type="function">
    <text evidence="2">Catalyzes the epimerization of the C3' and C5'positions of dTDP-6-deoxy-D-xylo-4-hexulose, forming dTDP-6-deoxy-L-lyxo-4-hexulose.</text>
</comment>